<evidence type="ECO:0000259" key="14">
    <source>
        <dbReference type="Pfam" id="PF00561"/>
    </source>
</evidence>
<dbReference type="GO" id="GO:0005737">
    <property type="term" value="C:cytoplasm"/>
    <property type="evidence" value="ECO:0007669"/>
    <property type="project" value="UniProtKB-SubCell"/>
</dbReference>
<dbReference type="NCBIfam" id="TIGR01249">
    <property type="entry name" value="pro_imino_pep_1"/>
    <property type="match status" value="1"/>
</dbReference>
<dbReference type="InterPro" id="IPR000073">
    <property type="entry name" value="AB_hydrolase_1"/>
</dbReference>
<evidence type="ECO:0000256" key="3">
    <source>
        <dbReference type="ARBA" id="ARBA00010088"/>
    </source>
</evidence>
<comment type="catalytic activity">
    <reaction evidence="1 11 13">
        <text>Release of N-terminal proline from a peptide.</text>
        <dbReference type="EC" id="3.4.11.5"/>
    </reaction>
</comment>
<dbReference type="PATRIC" id="fig|552518.3.peg.2857"/>
<dbReference type="InterPro" id="IPR002410">
    <property type="entry name" value="Peptidase_S33"/>
</dbReference>
<accession>A0A0F3IQ12</accession>
<dbReference type="PRINTS" id="PR00793">
    <property type="entry name" value="PROAMNOPTASE"/>
</dbReference>
<keyword evidence="8 11" id="KW-0645">Protease</keyword>
<gene>
    <name evidence="15" type="ORF">VZ95_15155</name>
</gene>
<evidence type="ECO:0000256" key="5">
    <source>
        <dbReference type="ARBA" id="ARBA00021843"/>
    </source>
</evidence>
<dbReference type="SUPFAM" id="SSF53474">
    <property type="entry name" value="alpha/beta-Hydrolases"/>
    <property type="match status" value="1"/>
</dbReference>
<keyword evidence="6 11" id="KW-0031">Aminopeptidase</keyword>
<dbReference type="OrthoDB" id="9796770at2"/>
<feature type="active site" description="Nucleophile" evidence="12">
    <location>
        <position position="111"/>
    </location>
</feature>
<keyword evidence="7 11" id="KW-0963">Cytoplasm</keyword>
<evidence type="ECO:0000256" key="1">
    <source>
        <dbReference type="ARBA" id="ARBA00001585"/>
    </source>
</evidence>
<dbReference type="InterPro" id="IPR005944">
    <property type="entry name" value="Pro_iminopeptidase"/>
</dbReference>
<evidence type="ECO:0000256" key="12">
    <source>
        <dbReference type="PIRSR" id="PIRSR006431-1"/>
    </source>
</evidence>
<evidence type="ECO:0000256" key="6">
    <source>
        <dbReference type="ARBA" id="ARBA00022438"/>
    </source>
</evidence>
<evidence type="ECO:0000313" key="15">
    <source>
        <dbReference type="EMBL" id="KJV08845.1"/>
    </source>
</evidence>
<name>A0A0F3IQ12_9PROT</name>
<comment type="subcellular location">
    <subcellularLocation>
        <location evidence="2 11">Cytoplasm</location>
    </subcellularLocation>
</comment>
<protein>
    <recommendedName>
        <fullName evidence="5 11">Proline iminopeptidase</fullName>
        <shortName evidence="11">PIP</shortName>
        <ecNumber evidence="4 11">3.4.11.5</ecNumber>
    </recommendedName>
    <alternativeName>
        <fullName evidence="10 11">Prolyl aminopeptidase</fullName>
    </alternativeName>
</protein>
<dbReference type="EC" id="3.4.11.5" evidence="4 11"/>
<evidence type="ECO:0000256" key="10">
    <source>
        <dbReference type="ARBA" id="ARBA00029605"/>
    </source>
</evidence>
<evidence type="ECO:0000256" key="4">
    <source>
        <dbReference type="ARBA" id="ARBA00012568"/>
    </source>
</evidence>
<keyword evidence="16" id="KW-1185">Reference proteome</keyword>
<comment type="caution">
    <text evidence="15">The sequence shown here is derived from an EMBL/GenBank/DDBJ whole genome shotgun (WGS) entry which is preliminary data.</text>
</comment>
<dbReference type="RefSeq" id="WP_045776605.1">
    <property type="nucleotide sequence ID" value="NZ_LAJY01000432.1"/>
</dbReference>
<dbReference type="GO" id="GO:0004177">
    <property type="term" value="F:aminopeptidase activity"/>
    <property type="evidence" value="ECO:0007669"/>
    <property type="project" value="UniProtKB-UniRule"/>
</dbReference>
<dbReference type="Pfam" id="PF00561">
    <property type="entry name" value="Abhydrolase_1"/>
    <property type="match status" value="1"/>
</dbReference>
<keyword evidence="9 11" id="KW-0378">Hydrolase</keyword>
<dbReference type="Gene3D" id="3.40.50.1820">
    <property type="entry name" value="alpha/beta hydrolase"/>
    <property type="match status" value="1"/>
</dbReference>
<dbReference type="AlphaFoldDB" id="A0A0F3IQ12"/>
<reference evidence="15 16" key="1">
    <citation type="submission" date="2015-03" db="EMBL/GenBank/DDBJ databases">
        <title>Draft genome sequence of Elstera litoralis.</title>
        <authorList>
            <person name="Rahalkar M.C."/>
            <person name="Dhakephalkar P.K."/>
            <person name="Pore S.D."/>
            <person name="Arora P."/>
            <person name="Kapse N.G."/>
            <person name="Pandit P.S."/>
        </authorList>
    </citation>
    <scope>NUCLEOTIDE SEQUENCE [LARGE SCALE GENOMIC DNA]</scope>
    <source>
        <strain evidence="15 16">Dia-1</strain>
    </source>
</reference>
<evidence type="ECO:0000256" key="2">
    <source>
        <dbReference type="ARBA" id="ARBA00004496"/>
    </source>
</evidence>
<feature type="active site" description="Proton donor" evidence="12">
    <location>
        <position position="296"/>
    </location>
</feature>
<organism evidence="15 16">
    <name type="scientific">Elstera litoralis</name>
    <dbReference type="NCBI Taxonomy" id="552518"/>
    <lineage>
        <taxon>Bacteria</taxon>
        <taxon>Pseudomonadati</taxon>
        <taxon>Pseudomonadota</taxon>
        <taxon>Alphaproteobacteria</taxon>
        <taxon>Rhodospirillales</taxon>
        <taxon>Rhodospirillaceae</taxon>
        <taxon>Elstera</taxon>
    </lineage>
</organism>
<evidence type="ECO:0000256" key="8">
    <source>
        <dbReference type="ARBA" id="ARBA00022670"/>
    </source>
</evidence>
<evidence type="ECO:0000256" key="9">
    <source>
        <dbReference type="ARBA" id="ARBA00022801"/>
    </source>
</evidence>
<evidence type="ECO:0000313" key="16">
    <source>
        <dbReference type="Proteomes" id="UP000033774"/>
    </source>
</evidence>
<dbReference type="GO" id="GO:0006508">
    <property type="term" value="P:proteolysis"/>
    <property type="evidence" value="ECO:0007669"/>
    <property type="project" value="UniProtKB-KW"/>
</dbReference>
<dbReference type="InterPro" id="IPR029058">
    <property type="entry name" value="AB_hydrolase_fold"/>
</dbReference>
<dbReference type="PANTHER" id="PTHR43722:SF1">
    <property type="entry name" value="PROLINE IMINOPEPTIDASE"/>
    <property type="match status" value="1"/>
</dbReference>
<evidence type="ECO:0000256" key="7">
    <source>
        <dbReference type="ARBA" id="ARBA00022490"/>
    </source>
</evidence>
<evidence type="ECO:0000256" key="13">
    <source>
        <dbReference type="RuleBase" id="RU003421"/>
    </source>
</evidence>
<dbReference type="EMBL" id="LAJY01000432">
    <property type="protein sequence ID" value="KJV08845.1"/>
    <property type="molecule type" value="Genomic_DNA"/>
</dbReference>
<feature type="domain" description="AB hydrolase-1" evidence="14">
    <location>
        <begin position="37"/>
        <end position="300"/>
    </location>
</feature>
<dbReference type="PIRSF" id="PIRSF006431">
    <property type="entry name" value="Pept_S33"/>
    <property type="match status" value="1"/>
</dbReference>
<comment type="similarity">
    <text evidence="3 11 13">Belongs to the peptidase S33 family.</text>
</comment>
<dbReference type="Proteomes" id="UP000033774">
    <property type="component" value="Unassembled WGS sequence"/>
</dbReference>
<proteinExistence type="inferred from homology"/>
<feature type="active site" evidence="12">
    <location>
        <position position="268"/>
    </location>
</feature>
<sequence length="324" mass="36107">MQTDLFPPIDPHRHGMLARGDIHRVYWEECGNPQGLPVLFLHGGPGAGASPTHRRFFDPDAYRIILFDQRGCGRSRPTAEVRENSTQTLIGDIEALRLELGVDRWLVFGGSWGSTLALAYGQAHPDHCLGFVLRGIFLGRRSEVDWFLTGIRQIFPDAWQDFVAALPEAEQGQRTPQELLTAYYRRLTDPDPAIHLPVAHAWSQFETRASTLLPAPDLPQEPNGATLAISRLEAHYFVHDLFMAEGQLLTQIGRIRRLPCTIVQGRYDTVCPAVSAYELKQAWPEADLVIIPDAGHAALEPGIRAALVRATERYKLELASLVAP</sequence>
<evidence type="ECO:0000256" key="11">
    <source>
        <dbReference type="PIRNR" id="PIRNR006431"/>
    </source>
</evidence>
<dbReference type="PANTHER" id="PTHR43722">
    <property type="entry name" value="PROLINE IMINOPEPTIDASE"/>
    <property type="match status" value="1"/>
</dbReference>